<gene>
    <name evidence="3" type="ORF">MFIFM68171_03943</name>
</gene>
<organism evidence="3 4">
    <name type="scientific">Madurella fahalii</name>
    <dbReference type="NCBI Taxonomy" id="1157608"/>
    <lineage>
        <taxon>Eukaryota</taxon>
        <taxon>Fungi</taxon>
        <taxon>Dikarya</taxon>
        <taxon>Ascomycota</taxon>
        <taxon>Pezizomycotina</taxon>
        <taxon>Sordariomycetes</taxon>
        <taxon>Sordariomycetidae</taxon>
        <taxon>Sordariales</taxon>
        <taxon>Sordariales incertae sedis</taxon>
        <taxon>Madurella</taxon>
    </lineage>
</organism>
<name>A0ABQ0G7J4_9PEZI</name>
<keyword evidence="2" id="KW-0472">Membrane</keyword>
<evidence type="ECO:0000256" key="1">
    <source>
        <dbReference type="SAM" id="MobiDB-lite"/>
    </source>
</evidence>
<reference evidence="3 4" key="1">
    <citation type="submission" date="2024-09" db="EMBL/GenBank/DDBJ databases">
        <title>Itraconazole resistance in Madurella fahalii resulting from another homologue of gene encoding cytochrome P450 14-alpha sterol demethylase (CYP51).</title>
        <authorList>
            <person name="Yoshioka I."/>
            <person name="Fahal A.H."/>
            <person name="Kaneko S."/>
            <person name="Yaguchi T."/>
        </authorList>
    </citation>
    <scope>NUCLEOTIDE SEQUENCE [LARGE SCALE GENOMIC DNA]</scope>
    <source>
        <strain evidence="3 4">IFM 68171</strain>
    </source>
</reference>
<dbReference type="InterPro" id="IPR021840">
    <property type="entry name" value="DUF3433"/>
</dbReference>
<comment type="caution">
    <text evidence="3">The sequence shown here is derived from an EMBL/GenBank/DDBJ whole genome shotgun (WGS) entry which is preliminary data.</text>
</comment>
<keyword evidence="4" id="KW-1185">Reference proteome</keyword>
<evidence type="ECO:0000313" key="4">
    <source>
        <dbReference type="Proteomes" id="UP001628179"/>
    </source>
</evidence>
<proteinExistence type="predicted"/>
<keyword evidence="2" id="KW-1133">Transmembrane helix</keyword>
<dbReference type="Pfam" id="PF11915">
    <property type="entry name" value="DUF3433"/>
    <property type="match status" value="1"/>
</dbReference>
<dbReference type="EMBL" id="BAAFSV010000002">
    <property type="protein sequence ID" value="GAB1313733.1"/>
    <property type="molecule type" value="Genomic_DNA"/>
</dbReference>
<evidence type="ECO:0000256" key="2">
    <source>
        <dbReference type="SAM" id="Phobius"/>
    </source>
</evidence>
<feature type="compositionally biased region" description="Basic and acidic residues" evidence="1">
    <location>
        <begin position="401"/>
        <end position="412"/>
    </location>
</feature>
<feature type="transmembrane region" description="Helical" evidence="2">
    <location>
        <begin position="430"/>
        <end position="447"/>
    </location>
</feature>
<dbReference type="GeneID" id="98174686"/>
<feature type="region of interest" description="Disordered" evidence="1">
    <location>
        <begin position="1041"/>
        <end position="1063"/>
    </location>
</feature>
<sequence length="1099" mass="120086">MIGFVNDSLPFPDGTSNHFVHQRFAYDDIAGPESEVQAAVDGIFVDVQCRAATLESWIETSAGYGMNYSISTTDCRLEYTHYPNALSSSPTARLEVIARAWIGYCNDDRHQAENVRIGLAVLELGKDIGSDGNRTLRRSSQIICSPTYKMMELDMVSRGWTVQNLTIVRELLSAEMENLTMADMVGWIGSSTPLWQSQWNSFPDICGGFVSLPEYCNQAIDIELDRRLLLALLLYGPTPVPGPLSLFDARLLQDITARFFQQYIIQLVNAALTKPISRVITAKTRASVNRLLVRALATHLMVAALVIAMSLVALMAVITPRGGILLQRPNTIVGITLNIAEDRKTLQQLIVAKPTRTAIASSKGSEHTEYINGADVPDSNIKQRWSWARLLFNRQKQDNLKSCRNKPAEPARSHRSKPGQPLATHHRTRFVVTLMVLCLITILEIFLRKSQRDDGVAEIVASDTIFSYLWTFGPIIISLLLAGYQASVDFTVRSRQSLTNMCDSRGAPYHSSIGLNLIDRSLPALIVTEVRTKSITALCATVASLLASLLPVFSASLLTTKSTQLSSRNQLRLLNSFAPYLASNHNASDWGLVAAPLILTKNMSYTAFTYEDLVLPCLKLDLPFTGNGTSGASWSSDGSFNVAARVPALRPRLNCKFYDSSMVEARLNTTGGRDGSSRPEVRISGESADCFVLLGSFGSTGLHDLDIGVAAIKSEMPGAEESLGYATQMYKCVTEYIYVWGTFTPRSPAHSSLVAYGCNETVEAVEARVQLVGPDLRVDPSTPPLVVANDVAAAAHKTAIRPNRTRAITNLGDYTPADLYLNTLPSMIPTGPPNFDQFFLLLTTTGSRLSFPRSLLTDPNQKDRVAEAIRHQHGIIRAQSLSTDYRRPFEAEGTVKLSLGSPNLVHASTGPTSSPASVIEATVTDPHGRTRLIQDARSTRILEGLLGAILLFSTAGWILLAMSSADQDKVAQVWGKSPTCIMNVMALLAESNIFDLLPPSQDGHGKGTEQVFEGCRFKLEWVEGAYTATSARDSLEMEIELESRESESDGTSGRGAVDLEDVVENEDGRSRHRLLTLMVIGKDGGKESGFEAGYDTVSL</sequence>
<protein>
    <submittedName>
        <fullName evidence="3">Uncharacterized protein</fullName>
    </submittedName>
</protein>
<accession>A0ABQ0G7J4</accession>
<dbReference type="RefSeq" id="XP_070915464.1">
    <property type="nucleotide sequence ID" value="XM_071059363.1"/>
</dbReference>
<dbReference type="Proteomes" id="UP001628179">
    <property type="component" value="Unassembled WGS sequence"/>
</dbReference>
<feature type="transmembrane region" description="Helical" evidence="2">
    <location>
        <begin position="296"/>
        <end position="318"/>
    </location>
</feature>
<evidence type="ECO:0000313" key="3">
    <source>
        <dbReference type="EMBL" id="GAB1313733.1"/>
    </source>
</evidence>
<keyword evidence="2" id="KW-0812">Transmembrane</keyword>
<feature type="transmembrane region" description="Helical" evidence="2">
    <location>
        <begin position="467"/>
        <end position="486"/>
    </location>
</feature>
<feature type="region of interest" description="Disordered" evidence="1">
    <location>
        <begin position="401"/>
        <end position="422"/>
    </location>
</feature>
<feature type="transmembrane region" description="Helical" evidence="2">
    <location>
        <begin position="535"/>
        <end position="558"/>
    </location>
</feature>